<dbReference type="AlphaFoldDB" id="A0A068NTY2"/>
<evidence type="ECO:0000313" key="2">
    <source>
        <dbReference type="Proteomes" id="UP000027982"/>
    </source>
</evidence>
<reference evidence="1 2" key="1">
    <citation type="journal article" date="2014" name="PLoS ONE">
        <title>The first complete genome sequence of the class fimbriimonadia in the phylum armatimonadetes.</title>
        <authorList>
            <person name="Hu Z.Y."/>
            <person name="Wang Y.Z."/>
            <person name="Im W.T."/>
            <person name="Wang S.Y."/>
            <person name="Zhao G.P."/>
            <person name="Zheng H.J."/>
            <person name="Quan Z.X."/>
        </authorList>
    </citation>
    <scope>NUCLEOTIDE SEQUENCE [LARGE SCALE GENOMIC DNA]</scope>
    <source>
        <strain evidence="1">Gsoil 348</strain>
    </source>
</reference>
<evidence type="ECO:0000313" key="1">
    <source>
        <dbReference type="EMBL" id="AIE86827.1"/>
    </source>
</evidence>
<accession>A0A068NTY2</accession>
<dbReference type="EMBL" id="CP007139">
    <property type="protein sequence ID" value="AIE86827.1"/>
    <property type="molecule type" value="Genomic_DNA"/>
</dbReference>
<dbReference type="Proteomes" id="UP000027982">
    <property type="component" value="Chromosome"/>
</dbReference>
<dbReference type="HOGENOM" id="CLU_2600895_0_0_0"/>
<name>A0A068NTY2_FIMGI</name>
<gene>
    <name evidence="1" type="ORF">OP10G_3459</name>
</gene>
<protein>
    <submittedName>
        <fullName evidence="1">Uncharacterized protein</fullName>
    </submittedName>
</protein>
<proteinExistence type="predicted"/>
<organism evidence="1 2">
    <name type="scientific">Fimbriimonas ginsengisoli Gsoil 348</name>
    <dbReference type="NCBI Taxonomy" id="661478"/>
    <lineage>
        <taxon>Bacteria</taxon>
        <taxon>Bacillati</taxon>
        <taxon>Armatimonadota</taxon>
        <taxon>Fimbriimonadia</taxon>
        <taxon>Fimbriimonadales</taxon>
        <taxon>Fimbriimonadaceae</taxon>
        <taxon>Fimbriimonas</taxon>
    </lineage>
</organism>
<sequence>MIVDGRVVPVARTWYWDLLNPNFGKMYERASLSADGHTLTLDMAGSDGAGSYVAQWRIRTNGRHSRKMLDPERYFSGRS</sequence>
<keyword evidence="2" id="KW-1185">Reference proteome</keyword>
<dbReference type="KEGG" id="fgi:OP10G_3459"/>